<accession>A0A2D0LF76</accession>
<evidence type="ECO:0000259" key="1">
    <source>
        <dbReference type="PROSITE" id="PS51186"/>
    </source>
</evidence>
<dbReference type="AlphaFoldDB" id="A0A2D0LF76"/>
<dbReference type="OrthoDB" id="6442352at2"/>
<dbReference type="Proteomes" id="UP000221101">
    <property type="component" value="Unassembled WGS sequence"/>
</dbReference>
<gene>
    <name evidence="2" type="ORF">Xkoz_00918</name>
</gene>
<evidence type="ECO:0000313" key="3">
    <source>
        <dbReference type="Proteomes" id="UP000221101"/>
    </source>
</evidence>
<dbReference type="InterPro" id="IPR000182">
    <property type="entry name" value="GNAT_dom"/>
</dbReference>
<comment type="caution">
    <text evidence="2">The sequence shown here is derived from an EMBL/GenBank/DDBJ whole genome shotgun (WGS) entry which is preliminary data.</text>
</comment>
<organism evidence="2 3">
    <name type="scientific">Xenorhabdus kozodoii</name>
    <dbReference type="NCBI Taxonomy" id="351676"/>
    <lineage>
        <taxon>Bacteria</taxon>
        <taxon>Pseudomonadati</taxon>
        <taxon>Pseudomonadota</taxon>
        <taxon>Gammaproteobacteria</taxon>
        <taxon>Enterobacterales</taxon>
        <taxon>Morganellaceae</taxon>
        <taxon>Xenorhabdus</taxon>
    </lineage>
</organism>
<dbReference type="SUPFAM" id="SSF55729">
    <property type="entry name" value="Acyl-CoA N-acyltransferases (Nat)"/>
    <property type="match status" value="1"/>
</dbReference>
<dbReference type="Pfam" id="PF13673">
    <property type="entry name" value="Acetyltransf_10"/>
    <property type="match status" value="1"/>
</dbReference>
<dbReference type="RefSeq" id="WP_099140975.1">
    <property type="nucleotide sequence ID" value="NZ_CAWNOR010000086.1"/>
</dbReference>
<sequence>MKTRELFHNIFSKIRIRESPKERYTKLFQTIIKEVSQDEMFIALAQIKGNTYDWYATLNSPAYPDTERYNTFITVSHEIEQIYQDPQQINATNCHRYFICLVQNIPIGVMTFVPGGSRYCNESNDKIGFMLTHPGSQGCGSLLVEKAVEISCSLGNGGELLVSAKHYAVPFYKNLGFEVHGISDFATTSMIVYPSERNEWVFIGNTYRLSRYLSH</sequence>
<evidence type="ECO:0000313" key="2">
    <source>
        <dbReference type="EMBL" id="PHM74366.1"/>
    </source>
</evidence>
<dbReference type="InterPro" id="IPR016181">
    <property type="entry name" value="Acyl_CoA_acyltransferase"/>
</dbReference>
<dbReference type="Gene3D" id="3.40.630.30">
    <property type="match status" value="1"/>
</dbReference>
<keyword evidence="2" id="KW-0808">Transferase</keyword>
<reference evidence="2 3" key="1">
    <citation type="journal article" date="2017" name="Nat. Microbiol.">
        <title>Natural product diversity associated with the nematode symbionts Photorhabdus and Xenorhabdus.</title>
        <authorList>
            <person name="Tobias N.J."/>
            <person name="Wolff H."/>
            <person name="Djahanschiri B."/>
            <person name="Grundmann F."/>
            <person name="Kronenwerth M."/>
            <person name="Shi Y.M."/>
            <person name="Simonyi S."/>
            <person name="Grun P."/>
            <person name="Shapiro-Ilan D."/>
            <person name="Pidot S.J."/>
            <person name="Stinear T.P."/>
            <person name="Ebersberger I."/>
            <person name="Bode H.B."/>
        </authorList>
    </citation>
    <scope>NUCLEOTIDE SEQUENCE [LARGE SCALE GENOMIC DNA]</scope>
    <source>
        <strain evidence="2 3">DSM 17907</strain>
    </source>
</reference>
<proteinExistence type="predicted"/>
<dbReference type="GO" id="GO:0016747">
    <property type="term" value="F:acyltransferase activity, transferring groups other than amino-acyl groups"/>
    <property type="evidence" value="ECO:0007669"/>
    <property type="project" value="InterPro"/>
</dbReference>
<protein>
    <submittedName>
        <fullName evidence="2">N-acetyltransferase</fullName>
    </submittedName>
</protein>
<keyword evidence="3" id="KW-1185">Reference proteome</keyword>
<feature type="domain" description="N-acetyltransferase" evidence="1">
    <location>
        <begin position="42"/>
        <end position="214"/>
    </location>
</feature>
<dbReference type="EMBL" id="NJCX01000005">
    <property type="protein sequence ID" value="PHM74366.1"/>
    <property type="molecule type" value="Genomic_DNA"/>
</dbReference>
<name>A0A2D0LF76_9GAMM</name>
<dbReference type="PROSITE" id="PS51186">
    <property type="entry name" value="GNAT"/>
    <property type="match status" value="1"/>
</dbReference>